<proteinExistence type="predicted"/>
<dbReference type="AlphaFoldDB" id="A0A179B3F3"/>
<dbReference type="RefSeq" id="WP_064231072.1">
    <property type="nucleotide sequence ID" value="NZ_LVZK01000001.1"/>
</dbReference>
<evidence type="ECO:0000313" key="4">
    <source>
        <dbReference type="Proteomes" id="UP000078368"/>
    </source>
</evidence>
<reference evidence="3 4" key="1">
    <citation type="submission" date="2016-04" db="EMBL/GenBank/DDBJ databases">
        <title>Peptidophaga gingivicola gen. nov., sp. nov., isolated from human subgingival plaque.</title>
        <authorList>
            <person name="Beall C.J."/>
            <person name="Mokrzan E.M."/>
            <person name="Griffen A.L."/>
            <person name="Leys E.J."/>
        </authorList>
    </citation>
    <scope>NUCLEOTIDE SEQUENCE [LARGE SCALE GENOMIC DNA]</scope>
    <source>
        <strain evidence="3 4">BA112</strain>
    </source>
</reference>
<name>A0A179B3F3_9ACTO</name>
<feature type="compositionally biased region" description="Polar residues" evidence="2">
    <location>
        <begin position="1"/>
        <end position="12"/>
    </location>
</feature>
<gene>
    <name evidence="3" type="ORF">A4H34_03345</name>
</gene>
<accession>A0A179B3F3</accession>
<protein>
    <submittedName>
        <fullName evidence="3">Uncharacterized protein</fullName>
    </submittedName>
</protein>
<feature type="compositionally biased region" description="Basic and acidic residues" evidence="2">
    <location>
        <begin position="14"/>
        <end position="34"/>
    </location>
</feature>
<sequence length="357" mass="38602">MSQNNPTTQRNSGRSHECAESADTKDLSTPLREAKWHRVFIPNATLSAALERARAAAAELTQQLASVQEASGQDDEPGSPSQNFQSRIFQGIAYTTSGAKAIIRIDGTSVGSPEATSSLESGTASDGHNATTVVGNVPSPLVDSSHERVPLNTVYELRLWQVVALEGSSECPQLGEVPNDTQSSGSASNRGSGETASNSDASKSANRRDSNGVLAREIRWLNGSGCAEIVVERLREGQEHEATVCKKAKDDGRNKDNGAKTIHQRCWYRVNEYLQHGADISGKHKLDETDIMRSIEVFVEESKFGDEEPESSDKEPKFGNTVFADELMTGRWRKKVGRKMIGTSAAAQQLAAIGKEN</sequence>
<evidence type="ECO:0000256" key="1">
    <source>
        <dbReference type="SAM" id="Coils"/>
    </source>
</evidence>
<feature type="compositionally biased region" description="Polar residues" evidence="2">
    <location>
        <begin position="110"/>
        <end position="134"/>
    </location>
</feature>
<evidence type="ECO:0000256" key="2">
    <source>
        <dbReference type="SAM" id="MobiDB-lite"/>
    </source>
</evidence>
<dbReference type="OrthoDB" id="3254141at2"/>
<dbReference type="Proteomes" id="UP000078368">
    <property type="component" value="Unassembled WGS sequence"/>
</dbReference>
<feature type="region of interest" description="Disordered" evidence="2">
    <location>
        <begin position="1"/>
        <end position="34"/>
    </location>
</feature>
<feature type="region of interest" description="Disordered" evidence="2">
    <location>
        <begin position="171"/>
        <end position="209"/>
    </location>
</feature>
<keyword evidence="1" id="KW-0175">Coiled coil</keyword>
<feature type="compositionally biased region" description="Polar residues" evidence="2">
    <location>
        <begin position="179"/>
        <end position="204"/>
    </location>
</feature>
<dbReference type="STRING" id="1823756.A4H34_03345"/>
<feature type="region of interest" description="Disordered" evidence="2">
    <location>
        <begin position="110"/>
        <end position="145"/>
    </location>
</feature>
<organism evidence="3 4">
    <name type="scientific">Peptidiphaga gingivicola</name>
    <dbReference type="NCBI Taxonomy" id="2741497"/>
    <lineage>
        <taxon>Bacteria</taxon>
        <taxon>Bacillati</taxon>
        <taxon>Actinomycetota</taxon>
        <taxon>Actinomycetes</taxon>
        <taxon>Actinomycetales</taxon>
        <taxon>Actinomycetaceae</taxon>
        <taxon>Peptidiphaga</taxon>
    </lineage>
</organism>
<evidence type="ECO:0000313" key="3">
    <source>
        <dbReference type="EMBL" id="OAP86218.1"/>
    </source>
</evidence>
<comment type="caution">
    <text evidence="3">The sequence shown here is derived from an EMBL/GenBank/DDBJ whole genome shotgun (WGS) entry which is preliminary data.</text>
</comment>
<dbReference type="EMBL" id="LVZK01000001">
    <property type="protein sequence ID" value="OAP86218.1"/>
    <property type="molecule type" value="Genomic_DNA"/>
</dbReference>
<keyword evidence="4" id="KW-1185">Reference proteome</keyword>
<feature type="coiled-coil region" evidence="1">
    <location>
        <begin position="43"/>
        <end position="70"/>
    </location>
</feature>